<sequence length="628" mass="70763">MQSQNGDADKGLGGEGTTQEVSGESVNDTRNEATQTENEGNSVNTVSGIQVQLEGAEQESEEKSIANAVNQRQSKDSLNEYSTGDTVRGVQKDVKTQEKAINCMSKADQQSEQKSDGDHKSVTSSFSQRTEEKRGCVRMTKKVLQDICKQQKLYLTPYLNDTLYLHYKGFDRLENLEEYTGLKCLWLECNGLTKIENLEALTELRCLYLQLNLINKIENLEPLQKLDSLNISNNYIKTIENLSCLKVLQTLQIAHNKLQTVEDIQHLQECPSISVLDLSYNNLSDPSIVTILETMPNLHVLNLMGNQVIKKIANYRKTLIVRLKLLTYLDDRPVFPKDRACAEAWAAGGLEAEKVEREKWETRERKKIQDSIDALAAIRQKAEENKRLKSMEERDASAKCGNGDATAIPEDLPREKTATENAMLPELDEHAEIEQIKLETPEKIYLDELPDLEDIDVNEFPPEEEIFVQKQEYRPKIEIISEMTNDSNSALEENNKSTFENSVGEEVPTAIFSNVFKVHKEHEKEHLRPLVESFFTEPANSERYLEIKDKQATSSKPLIQEVITEPKGNLLLSPVCNRPDDPSPREEDGKITVTCPGNGSDGEVQCLAEGEGCPHEAQDDKDSESGLD</sequence>
<dbReference type="OrthoDB" id="1904536at2759"/>
<evidence type="ECO:0000256" key="10">
    <source>
        <dbReference type="RuleBase" id="RU364076"/>
    </source>
</evidence>
<accession>A0A850W695</accession>
<keyword evidence="4 10" id="KW-0433">Leucine-rich repeat</keyword>
<gene>
    <name evidence="12" type="primary">Dnaaf1</name>
    <name evidence="12" type="ORF">FREMAG_R10592</name>
</gene>
<dbReference type="AlphaFoldDB" id="A0A850W695"/>
<evidence type="ECO:0000256" key="1">
    <source>
        <dbReference type="ARBA" id="ARBA00004138"/>
    </source>
</evidence>
<feature type="compositionally biased region" description="Basic and acidic residues" evidence="11">
    <location>
        <begin position="109"/>
        <end position="121"/>
    </location>
</feature>
<dbReference type="PROSITE" id="PS51450">
    <property type="entry name" value="LRR"/>
    <property type="match status" value="4"/>
</dbReference>
<dbReference type="SMART" id="SM00365">
    <property type="entry name" value="LRR_SD22"/>
    <property type="match status" value="4"/>
</dbReference>
<feature type="non-terminal residue" evidence="12">
    <location>
        <position position="628"/>
    </location>
</feature>
<comment type="subcellular location">
    <subcellularLocation>
        <location evidence="1 10">Cell projection</location>
        <location evidence="1 10">Cilium</location>
    </subcellularLocation>
</comment>
<dbReference type="PANTHER" id="PTHR45973:SF19">
    <property type="entry name" value="DYNEIN AXONEMAL ASSEMBLY FACTOR 1"/>
    <property type="match status" value="1"/>
</dbReference>
<keyword evidence="13" id="KW-1185">Reference proteome</keyword>
<dbReference type="Gene3D" id="3.80.10.10">
    <property type="entry name" value="Ribonuclease Inhibitor"/>
    <property type="match status" value="2"/>
</dbReference>
<feature type="non-terminal residue" evidence="12">
    <location>
        <position position="1"/>
    </location>
</feature>
<dbReference type="Pfam" id="PF14580">
    <property type="entry name" value="LRR_9"/>
    <property type="match status" value="1"/>
</dbReference>
<dbReference type="FunFam" id="3.80.10.10:FF:000331">
    <property type="entry name" value="Dynein assembly factor 1, axonemal homolog"/>
    <property type="match status" value="1"/>
</dbReference>
<evidence type="ECO:0000256" key="6">
    <source>
        <dbReference type="ARBA" id="ARBA00023069"/>
    </source>
</evidence>
<feature type="region of interest" description="Disordered" evidence="11">
    <location>
        <begin position="573"/>
        <end position="628"/>
    </location>
</feature>
<feature type="region of interest" description="Disordered" evidence="11">
    <location>
        <begin position="1"/>
        <end position="127"/>
    </location>
</feature>
<evidence type="ECO:0000256" key="5">
    <source>
        <dbReference type="ARBA" id="ARBA00022737"/>
    </source>
</evidence>
<feature type="region of interest" description="Disordered" evidence="11">
    <location>
        <begin position="389"/>
        <end position="409"/>
    </location>
</feature>
<dbReference type="EMBL" id="WAAD01018838">
    <property type="protein sequence ID" value="NWH48402.1"/>
    <property type="molecule type" value="Genomic_DNA"/>
</dbReference>
<keyword evidence="5 10" id="KW-0677">Repeat</keyword>
<dbReference type="GO" id="GO:0070840">
    <property type="term" value="F:dynein complex binding"/>
    <property type="evidence" value="ECO:0007669"/>
    <property type="project" value="UniProtKB-UniRule"/>
</dbReference>
<evidence type="ECO:0000256" key="4">
    <source>
        <dbReference type="ARBA" id="ARBA00022614"/>
    </source>
</evidence>
<evidence type="ECO:0000256" key="3">
    <source>
        <dbReference type="ARBA" id="ARBA00022553"/>
    </source>
</evidence>
<dbReference type="GO" id="GO:0005930">
    <property type="term" value="C:axoneme"/>
    <property type="evidence" value="ECO:0007669"/>
    <property type="project" value="TreeGrafter"/>
</dbReference>
<protein>
    <recommendedName>
        <fullName evidence="8 10">Dynein axonemal assembly factor 1</fullName>
    </recommendedName>
</protein>
<feature type="compositionally biased region" description="Basic and acidic residues" evidence="11">
    <location>
        <begin position="612"/>
        <end position="628"/>
    </location>
</feature>
<comment type="caution">
    <text evidence="12">The sequence shown here is derived from an EMBL/GenBank/DDBJ whole genome shotgun (WGS) entry which is preliminary data.</text>
</comment>
<dbReference type="InterPro" id="IPR032675">
    <property type="entry name" value="LRR_dom_sf"/>
</dbReference>
<reference evidence="12" key="1">
    <citation type="submission" date="2019-09" db="EMBL/GenBank/DDBJ databases">
        <title>Bird 10,000 Genomes (B10K) Project - Family phase.</title>
        <authorList>
            <person name="Zhang G."/>
        </authorList>
    </citation>
    <scope>NUCLEOTIDE SEQUENCE</scope>
    <source>
        <strain evidence="12">B10K-DU-002-48</strain>
        <tissue evidence="12">Muscle</tissue>
    </source>
</reference>
<dbReference type="PANTHER" id="PTHR45973">
    <property type="entry name" value="PROTEIN PHOSPHATASE 1 REGULATORY SUBUNIT SDS22-RELATED"/>
    <property type="match status" value="1"/>
</dbReference>
<comment type="similarity">
    <text evidence="2 10">Belongs to the DNAAF1 family.</text>
</comment>
<dbReference type="InterPro" id="IPR050576">
    <property type="entry name" value="Cilia_flagella_integrity"/>
</dbReference>
<keyword evidence="6 10" id="KW-0969">Cilium</keyword>
<organism evidence="12 13">
    <name type="scientific">Fregata magnificens</name>
    <name type="common">Magnificent frigatebird</name>
    <dbReference type="NCBI Taxonomy" id="37042"/>
    <lineage>
        <taxon>Eukaryota</taxon>
        <taxon>Metazoa</taxon>
        <taxon>Chordata</taxon>
        <taxon>Craniata</taxon>
        <taxon>Vertebrata</taxon>
        <taxon>Euteleostomi</taxon>
        <taxon>Archelosauria</taxon>
        <taxon>Archosauria</taxon>
        <taxon>Dinosauria</taxon>
        <taxon>Saurischia</taxon>
        <taxon>Theropoda</taxon>
        <taxon>Coelurosauria</taxon>
        <taxon>Aves</taxon>
        <taxon>Neognathae</taxon>
        <taxon>Neoaves</taxon>
        <taxon>Aequornithes</taxon>
        <taxon>Suliformes</taxon>
        <taxon>Fregatidae</taxon>
        <taxon>Fregata</taxon>
    </lineage>
</organism>
<keyword evidence="7 10" id="KW-0966">Cell projection</keyword>
<evidence type="ECO:0000313" key="13">
    <source>
        <dbReference type="Proteomes" id="UP000632118"/>
    </source>
</evidence>
<dbReference type="GO" id="GO:0035082">
    <property type="term" value="P:axoneme assembly"/>
    <property type="evidence" value="ECO:0007669"/>
    <property type="project" value="TreeGrafter"/>
</dbReference>
<evidence type="ECO:0000256" key="2">
    <source>
        <dbReference type="ARBA" id="ARBA00006453"/>
    </source>
</evidence>
<dbReference type="FunFam" id="3.80.10.10:FF:000166">
    <property type="entry name" value="Dynein assembly factor 1, axonemal"/>
    <property type="match status" value="1"/>
</dbReference>
<dbReference type="InterPro" id="IPR001611">
    <property type="entry name" value="Leu-rich_rpt"/>
</dbReference>
<evidence type="ECO:0000256" key="7">
    <source>
        <dbReference type="ARBA" id="ARBA00023273"/>
    </source>
</evidence>
<keyword evidence="3" id="KW-0597">Phosphoprotein</keyword>
<comment type="function">
    <text evidence="9 10">Cilium-specific protein required for the stability of the ciliary architecture. Plays a role in cytoplasmic preassembly of dynein arms. Involved in regulation of microtubule-based cilia and actin-based brush border microvilli.</text>
</comment>
<name>A0A850W695_FREMA</name>
<dbReference type="Proteomes" id="UP000632118">
    <property type="component" value="Unassembled WGS sequence"/>
</dbReference>
<evidence type="ECO:0000256" key="8">
    <source>
        <dbReference type="ARBA" id="ARBA00024429"/>
    </source>
</evidence>
<feature type="compositionally biased region" description="Polar residues" evidence="11">
    <location>
        <begin position="17"/>
        <end position="50"/>
    </location>
</feature>
<feature type="compositionally biased region" description="Basic and acidic residues" evidence="11">
    <location>
        <begin position="578"/>
        <end position="590"/>
    </location>
</feature>
<evidence type="ECO:0000256" key="11">
    <source>
        <dbReference type="SAM" id="MobiDB-lite"/>
    </source>
</evidence>
<proteinExistence type="inferred from homology"/>
<evidence type="ECO:0000313" key="12">
    <source>
        <dbReference type="EMBL" id="NWH48402.1"/>
    </source>
</evidence>
<evidence type="ECO:0000256" key="9">
    <source>
        <dbReference type="ARBA" id="ARBA00046066"/>
    </source>
</evidence>
<dbReference type="SUPFAM" id="SSF52075">
    <property type="entry name" value="Outer arm dynein light chain 1"/>
    <property type="match status" value="1"/>
</dbReference>